<reference evidence="1 2" key="1">
    <citation type="submission" date="2019-05" db="EMBL/GenBank/DDBJ databases">
        <title>Another draft genome of Portunus trituberculatus and its Hox gene families provides insights of decapod evolution.</title>
        <authorList>
            <person name="Jeong J.-H."/>
            <person name="Song I."/>
            <person name="Kim S."/>
            <person name="Choi T."/>
            <person name="Kim D."/>
            <person name="Ryu S."/>
            <person name="Kim W."/>
        </authorList>
    </citation>
    <scope>NUCLEOTIDE SEQUENCE [LARGE SCALE GENOMIC DNA]</scope>
    <source>
        <tissue evidence="1">Muscle</tissue>
    </source>
</reference>
<keyword evidence="2" id="KW-1185">Reference proteome</keyword>
<accession>A0A5B7EKI9</accession>
<gene>
    <name evidence="1" type="ORF">E2C01_027056</name>
</gene>
<evidence type="ECO:0000313" key="2">
    <source>
        <dbReference type="Proteomes" id="UP000324222"/>
    </source>
</evidence>
<dbReference type="Proteomes" id="UP000324222">
    <property type="component" value="Unassembled WGS sequence"/>
</dbReference>
<sequence length="99" mass="10554">MAPLAHFGDLCKLNCSENSYLQNSAVFRGPRFNRPRATMVTVVAGRGDGEVSEGKGVARILGGEGGVEDASLIVMAFSLALKMQAGKGRERKRRGEEDG</sequence>
<dbReference type="AlphaFoldDB" id="A0A5B7EKI9"/>
<dbReference type="EMBL" id="VSRR010002885">
    <property type="protein sequence ID" value="MPC33696.1"/>
    <property type="molecule type" value="Genomic_DNA"/>
</dbReference>
<name>A0A5B7EKI9_PORTR</name>
<evidence type="ECO:0000313" key="1">
    <source>
        <dbReference type="EMBL" id="MPC33696.1"/>
    </source>
</evidence>
<proteinExistence type="predicted"/>
<organism evidence="1 2">
    <name type="scientific">Portunus trituberculatus</name>
    <name type="common">Swimming crab</name>
    <name type="synonym">Neptunus trituberculatus</name>
    <dbReference type="NCBI Taxonomy" id="210409"/>
    <lineage>
        <taxon>Eukaryota</taxon>
        <taxon>Metazoa</taxon>
        <taxon>Ecdysozoa</taxon>
        <taxon>Arthropoda</taxon>
        <taxon>Crustacea</taxon>
        <taxon>Multicrustacea</taxon>
        <taxon>Malacostraca</taxon>
        <taxon>Eumalacostraca</taxon>
        <taxon>Eucarida</taxon>
        <taxon>Decapoda</taxon>
        <taxon>Pleocyemata</taxon>
        <taxon>Brachyura</taxon>
        <taxon>Eubrachyura</taxon>
        <taxon>Portunoidea</taxon>
        <taxon>Portunidae</taxon>
        <taxon>Portuninae</taxon>
        <taxon>Portunus</taxon>
    </lineage>
</organism>
<comment type="caution">
    <text evidence="1">The sequence shown here is derived from an EMBL/GenBank/DDBJ whole genome shotgun (WGS) entry which is preliminary data.</text>
</comment>
<protein>
    <submittedName>
        <fullName evidence="1">Uncharacterized protein</fullName>
    </submittedName>
</protein>